<dbReference type="Pfam" id="PF22982">
    <property type="entry name" value="WHD_HRQ1"/>
    <property type="match status" value="1"/>
</dbReference>
<dbReference type="EMBL" id="QUMS01000001">
    <property type="protein sequence ID" value="REG10896.1"/>
    <property type="molecule type" value="Genomic_DNA"/>
</dbReference>
<dbReference type="InterPro" id="IPR018973">
    <property type="entry name" value="MZB"/>
</dbReference>
<evidence type="ECO:0000259" key="3">
    <source>
        <dbReference type="PROSITE" id="PS51192"/>
    </source>
</evidence>
<protein>
    <submittedName>
        <fullName evidence="5">DEAD/DEAH box helicase domain-containing protein</fullName>
    </submittedName>
</protein>
<evidence type="ECO:0000256" key="1">
    <source>
        <dbReference type="ARBA" id="ARBA00022741"/>
    </source>
</evidence>
<dbReference type="Gene3D" id="3.40.50.300">
    <property type="entry name" value="P-loop containing nucleotide triphosphate hydrolases"/>
    <property type="match status" value="2"/>
</dbReference>
<dbReference type="InterPro" id="IPR055227">
    <property type="entry name" value="HRQ1_WHD"/>
</dbReference>
<dbReference type="GO" id="GO:0005524">
    <property type="term" value="F:ATP binding"/>
    <property type="evidence" value="ECO:0007669"/>
    <property type="project" value="UniProtKB-KW"/>
</dbReference>
<dbReference type="CDD" id="cd18797">
    <property type="entry name" value="SF2_C_Hrq"/>
    <property type="match status" value="1"/>
</dbReference>
<keyword evidence="5" id="KW-0378">Hydrolase</keyword>
<dbReference type="InterPro" id="IPR003615">
    <property type="entry name" value="HNH_nuc"/>
</dbReference>
<dbReference type="GO" id="GO:0006289">
    <property type="term" value="P:nucleotide-excision repair"/>
    <property type="evidence" value="ECO:0007669"/>
    <property type="project" value="TreeGrafter"/>
</dbReference>
<dbReference type="AlphaFoldDB" id="A0A347ZT98"/>
<keyword evidence="1" id="KW-0547">Nucleotide-binding</keyword>
<sequence>MIFGYHLIIENMTDNLLTFERFIYALERGEFSDLITTSWHKPEQQANLVDIPTELDPRLAAYLKNDGFNGLYSHQANSFDVVSQGKNVIVSTGTSSGKTWCYNLPVLHTLLNLPETRALYLFPTKALTEDQYKKLEGINAFISENDCRIGTPLIKAGIYDGDTPTAKRKTIRNNANIILSNPDMLHIGILPHHTVWAEFLTNLRFIVLDEVHTYRGVFGSHVANVLRRLKRVLDFYGAKPTFILSSATLQNPLALAEALVEQPFLTITEDGSYQPERYYFFLNPPIVNEELGLRRGLIDQSVEVEKSALDANIQSLVFARSRKAVELTLRRLNERYLPIERPNMQGYRSGYLPRERRAIESGLRDGQISAVISTNAMELGIDMGGVDAVLLMGYPGTVASFLQQSGRAGRRQRPSLSVLVASSSPVDQYIIRHPDYVRGKSPEKALLDANNPLLLLNHLRCALFELPFADGEGFGKLTWEQIQPFLTVLHDLAQATEKNNQFYWMSDQYPSNEISLRNISGQSFALRLLDEGGQAARIGEMDYQSAPKMVHPEAIYLHNGESYKVKRLDYETNQADLETFSGPYFTEAKVNSEVEMLETLNHSEKSAYLKELADLNVIEQVTGYKKIDWQTREILSHHELEMPSNQLRTVGLSLKFNAEMVDALRAEAVWNSDPNQYGSFWPAIRKQVMARDQFRCQVCGQSGEANWLHVHHKIPFRSFYSAEEANQTENLVTLCPTCHRFAEQNVKIRSGLGGFAYLFAQIAPLHLMCDQHDLGYFADPVSKYNQKQPMVVVYDQFPGGIGLSAELYNVSETVIEDCREVILACECRDGCPACVGPSGENGLGGKEAALQITNHLLRK</sequence>
<dbReference type="InterPro" id="IPR001650">
    <property type="entry name" value="Helicase_C-like"/>
</dbReference>
<dbReference type="SMART" id="SM00490">
    <property type="entry name" value="HELICc"/>
    <property type="match status" value="1"/>
</dbReference>
<name>A0A347ZT98_9CHLR</name>
<dbReference type="CDD" id="cd00085">
    <property type="entry name" value="HNHc"/>
    <property type="match status" value="1"/>
</dbReference>
<dbReference type="GO" id="GO:0003676">
    <property type="term" value="F:nucleic acid binding"/>
    <property type="evidence" value="ECO:0007669"/>
    <property type="project" value="InterPro"/>
</dbReference>
<evidence type="ECO:0000256" key="2">
    <source>
        <dbReference type="ARBA" id="ARBA00022840"/>
    </source>
</evidence>
<dbReference type="GO" id="GO:0004519">
    <property type="term" value="F:endonuclease activity"/>
    <property type="evidence" value="ECO:0007669"/>
    <property type="project" value="InterPro"/>
</dbReference>
<keyword evidence="5" id="KW-0347">Helicase</keyword>
<dbReference type="PROSITE" id="PS51192">
    <property type="entry name" value="HELICASE_ATP_BIND_1"/>
    <property type="match status" value="1"/>
</dbReference>
<comment type="caution">
    <text evidence="5">The sequence shown here is derived from an EMBL/GenBank/DDBJ whole genome shotgun (WGS) entry which is preliminary data.</text>
</comment>
<feature type="domain" description="Helicase C-terminal" evidence="4">
    <location>
        <begin position="297"/>
        <end position="459"/>
    </location>
</feature>
<dbReference type="GO" id="GO:0008270">
    <property type="term" value="F:zinc ion binding"/>
    <property type="evidence" value="ECO:0007669"/>
    <property type="project" value="InterPro"/>
</dbReference>
<evidence type="ECO:0000313" key="5">
    <source>
        <dbReference type="EMBL" id="REG10896.1"/>
    </source>
</evidence>
<dbReference type="PANTHER" id="PTHR47957:SF3">
    <property type="entry name" value="ATP-DEPENDENT HELICASE HRQ1"/>
    <property type="match status" value="1"/>
</dbReference>
<dbReference type="InterPro" id="IPR014001">
    <property type="entry name" value="Helicase_ATP-bd"/>
</dbReference>
<dbReference type="Pfam" id="PF09369">
    <property type="entry name" value="MZB"/>
    <property type="match status" value="1"/>
</dbReference>
<dbReference type="SMART" id="SM00487">
    <property type="entry name" value="DEXDc"/>
    <property type="match status" value="1"/>
</dbReference>
<reference evidence="5 6" key="1">
    <citation type="submission" date="2018-08" db="EMBL/GenBank/DDBJ databases">
        <title>Genomic Encyclopedia of Type Strains, Phase IV (KMG-IV): sequencing the most valuable type-strain genomes for metagenomic binning, comparative biology and taxonomic classification.</title>
        <authorList>
            <person name="Goeker M."/>
        </authorList>
    </citation>
    <scope>NUCLEOTIDE SEQUENCE [LARGE SCALE GENOMIC DNA]</scope>
    <source>
        <strain evidence="5 6">DSM 23923</strain>
    </source>
</reference>
<dbReference type="GO" id="GO:0036297">
    <property type="term" value="P:interstrand cross-link repair"/>
    <property type="evidence" value="ECO:0007669"/>
    <property type="project" value="TreeGrafter"/>
</dbReference>
<gene>
    <name evidence="5" type="ORF">DFR64_0764</name>
</gene>
<dbReference type="Gene3D" id="1.10.30.50">
    <property type="match status" value="1"/>
</dbReference>
<dbReference type="SUPFAM" id="SSF52540">
    <property type="entry name" value="P-loop containing nucleoside triphosphate hydrolases"/>
    <property type="match status" value="1"/>
</dbReference>
<dbReference type="PANTHER" id="PTHR47957">
    <property type="entry name" value="ATP-DEPENDENT HELICASE HRQ1"/>
    <property type="match status" value="1"/>
</dbReference>
<evidence type="ECO:0000313" key="6">
    <source>
        <dbReference type="Proteomes" id="UP000256388"/>
    </source>
</evidence>
<proteinExistence type="predicted"/>
<dbReference type="PROSITE" id="PS51194">
    <property type="entry name" value="HELICASE_CTER"/>
    <property type="match status" value="1"/>
</dbReference>
<dbReference type="Proteomes" id="UP000256388">
    <property type="component" value="Unassembled WGS sequence"/>
</dbReference>
<dbReference type="GO" id="GO:0043138">
    <property type="term" value="F:3'-5' DNA helicase activity"/>
    <property type="evidence" value="ECO:0007669"/>
    <property type="project" value="TreeGrafter"/>
</dbReference>
<evidence type="ECO:0000259" key="4">
    <source>
        <dbReference type="PROSITE" id="PS51194"/>
    </source>
</evidence>
<feature type="domain" description="Helicase ATP-binding" evidence="3">
    <location>
        <begin position="79"/>
        <end position="267"/>
    </location>
</feature>
<organism evidence="5 6">
    <name type="scientific">Pelolinea submarina</name>
    <dbReference type="NCBI Taxonomy" id="913107"/>
    <lineage>
        <taxon>Bacteria</taxon>
        <taxon>Bacillati</taxon>
        <taxon>Chloroflexota</taxon>
        <taxon>Anaerolineae</taxon>
        <taxon>Anaerolineales</taxon>
        <taxon>Anaerolineaceae</taxon>
        <taxon>Pelolinea</taxon>
    </lineage>
</organism>
<keyword evidence="6" id="KW-1185">Reference proteome</keyword>
<dbReference type="Pfam" id="PF00270">
    <property type="entry name" value="DEAD"/>
    <property type="match status" value="1"/>
</dbReference>
<dbReference type="Pfam" id="PF00271">
    <property type="entry name" value="Helicase_C"/>
    <property type="match status" value="1"/>
</dbReference>
<accession>A0A347ZT98</accession>
<dbReference type="InterPro" id="IPR011545">
    <property type="entry name" value="DEAD/DEAH_box_helicase_dom"/>
</dbReference>
<dbReference type="InterPro" id="IPR027417">
    <property type="entry name" value="P-loop_NTPase"/>
</dbReference>
<dbReference type="Pfam" id="PF01844">
    <property type="entry name" value="HNH"/>
    <property type="match status" value="1"/>
</dbReference>
<dbReference type="InterPro" id="IPR002711">
    <property type="entry name" value="HNH"/>
</dbReference>
<keyword evidence="2" id="KW-0067">ATP-binding</keyword>
<dbReference type="SMART" id="SM00507">
    <property type="entry name" value="HNHc"/>
    <property type="match status" value="1"/>
</dbReference>
<dbReference type="CDD" id="cd17923">
    <property type="entry name" value="DEXHc_Hrq1-like"/>
    <property type="match status" value="1"/>
</dbReference>